<evidence type="ECO:0000313" key="9">
    <source>
        <dbReference type="EMBL" id="MCA6073467.1"/>
    </source>
</evidence>
<keyword evidence="3 6" id="KW-1133">Transmembrane helix</keyword>
<dbReference type="AlphaFoldDB" id="A0A9X1HMT2"/>
<dbReference type="InterPro" id="IPR051361">
    <property type="entry name" value="ThrE/Ser_Exporter"/>
</dbReference>
<dbReference type="PANTHER" id="PTHR31082">
    <property type="entry name" value="PHEROMONE-REGULATED MEMBRANE PROTEIN 10"/>
    <property type="match status" value="1"/>
</dbReference>
<feature type="domain" description="Threonine/serine exporter-like N-terminal" evidence="7">
    <location>
        <begin position="38"/>
        <end position="262"/>
    </location>
</feature>
<feature type="transmembrane region" description="Helical" evidence="6">
    <location>
        <begin position="181"/>
        <end position="203"/>
    </location>
</feature>
<feature type="transmembrane region" description="Helical" evidence="6">
    <location>
        <begin position="356"/>
        <end position="379"/>
    </location>
</feature>
<protein>
    <submittedName>
        <fullName evidence="9">Threonine/serine exporter family protein</fullName>
    </submittedName>
</protein>
<gene>
    <name evidence="9" type="ORF">LDX50_01230</name>
</gene>
<keyword evidence="4 6" id="KW-0472">Membrane</keyword>
<dbReference type="GO" id="GO:0022857">
    <property type="term" value="F:transmembrane transporter activity"/>
    <property type="evidence" value="ECO:0007669"/>
    <property type="project" value="InterPro"/>
</dbReference>
<evidence type="ECO:0000259" key="7">
    <source>
        <dbReference type="Pfam" id="PF06738"/>
    </source>
</evidence>
<comment type="subcellular location">
    <subcellularLocation>
        <location evidence="1">Membrane</location>
        <topology evidence="1">Multi-pass membrane protein</topology>
    </subcellularLocation>
</comment>
<comment type="caution">
    <text evidence="9">The sequence shown here is derived from an EMBL/GenBank/DDBJ whole genome shotgun (WGS) entry which is preliminary data.</text>
</comment>
<evidence type="ECO:0000256" key="4">
    <source>
        <dbReference type="ARBA" id="ARBA00023136"/>
    </source>
</evidence>
<dbReference type="GO" id="GO:0016020">
    <property type="term" value="C:membrane"/>
    <property type="evidence" value="ECO:0007669"/>
    <property type="project" value="UniProtKB-SubCell"/>
</dbReference>
<evidence type="ECO:0000259" key="8">
    <source>
        <dbReference type="Pfam" id="PF12821"/>
    </source>
</evidence>
<comment type="similarity">
    <text evidence="5">Belongs to the ThrE exporter (TC 2.A.79) family.</text>
</comment>
<sequence length="434" mass="47243">MASDSLKQEPQTANPNSDLVQSMRFLEDVIDILQNYSVSTGQMRITLEGIAHGLGLHGQFFITPDYVQAVVWGANKDLQQTYMSISPSGNYNLSIVAEVDKIVDEVITGKISVTEGRHRISKIDTRAGYSDLLVALAFVLCGAGFSLIIGGSIRDMFLAGFVSLFPYVITRIAVKNHFFTLLNELLSALSVTLVTIILANMIPGFNMNVVIFGALVTLIPGFSLTMASSEIVNKNSISGLIWLTKAILSAFQLVGGYAMGSYFGASLGFDVIMQSPQASIPPVWLWFAVVFLVYGLGITMNVAHRSMWAVILGGMAVWGAMQIGNLMGFWQGTFMGAAAMMLFAHWVYMRFKLPNIVILLPCVMLLVPGLSALQALYIGGEVGIMQGFEEFYNVLVLVASIIGGVVIGGTLVNPRHTLTRKYLEMIRNHSKKEG</sequence>
<feature type="transmembrane region" description="Helical" evidence="6">
    <location>
        <begin position="156"/>
        <end position="174"/>
    </location>
</feature>
<feature type="transmembrane region" description="Helical" evidence="6">
    <location>
        <begin position="283"/>
        <end position="300"/>
    </location>
</feature>
<feature type="transmembrane region" description="Helical" evidence="6">
    <location>
        <begin position="240"/>
        <end position="263"/>
    </location>
</feature>
<proteinExistence type="inferred from homology"/>
<dbReference type="PANTHER" id="PTHR31082:SF4">
    <property type="entry name" value="PHEROMONE-REGULATED MEMBRANE PROTEIN 10"/>
    <property type="match status" value="1"/>
</dbReference>
<dbReference type="InterPro" id="IPR010619">
    <property type="entry name" value="ThrE-like_N"/>
</dbReference>
<dbReference type="EMBL" id="JAIXNE010000001">
    <property type="protein sequence ID" value="MCA6073467.1"/>
    <property type="molecule type" value="Genomic_DNA"/>
</dbReference>
<name>A0A9X1HMT2_9BACT</name>
<dbReference type="Pfam" id="PF06738">
    <property type="entry name" value="ThrE"/>
    <property type="match status" value="1"/>
</dbReference>
<feature type="transmembrane region" description="Helical" evidence="6">
    <location>
        <begin position="209"/>
        <end position="228"/>
    </location>
</feature>
<dbReference type="RefSeq" id="WP_225696584.1">
    <property type="nucleotide sequence ID" value="NZ_JAIXNE010000001.1"/>
</dbReference>
<feature type="transmembrane region" description="Helical" evidence="6">
    <location>
        <begin position="307"/>
        <end position="323"/>
    </location>
</feature>
<organism evidence="9 10">
    <name type="scientific">Fulvivirga sedimenti</name>
    <dbReference type="NCBI Taxonomy" id="2879465"/>
    <lineage>
        <taxon>Bacteria</taxon>
        <taxon>Pseudomonadati</taxon>
        <taxon>Bacteroidota</taxon>
        <taxon>Cytophagia</taxon>
        <taxon>Cytophagales</taxon>
        <taxon>Fulvivirgaceae</taxon>
        <taxon>Fulvivirga</taxon>
    </lineage>
</organism>
<evidence type="ECO:0000256" key="5">
    <source>
        <dbReference type="ARBA" id="ARBA00034125"/>
    </source>
</evidence>
<dbReference type="Pfam" id="PF12821">
    <property type="entry name" value="ThrE_2"/>
    <property type="match status" value="1"/>
</dbReference>
<accession>A0A9X1HMT2</accession>
<keyword evidence="2 6" id="KW-0812">Transmembrane</keyword>
<evidence type="ECO:0000313" key="10">
    <source>
        <dbReference type="Proteomes" id="UP001139409"/>
    </source>
</evidence>
<feature type="domain" description="Threonine/Serine exporter ThrE" evidence="8">
    <location>
        <begin position="288"/>
        <end position="407"/>
    </location>
</feature>
<feature type="transmembrane region" description="Helical" evidence="6">
    <location>
        <begin position="391"/>
        <end position="412"/>
    </location>
</feature>
<evidence type="ECO:0000256" key="3">
    <source>
        <dbReference type="ARBA" id="ARBA00022989"/>
    </source>
</evidence>
<evidence type="ECO:0000256" key="1">
    <source>
        <dbReference type="ARBA" id="ARBA00004141"/>
    </source>
</evidence>
<reference evidence="9" key="1">
    <citation type="submission" date="2021-09" db="EMBL/GenBank/DDBJ databases">
        <title>Fulvivirga sp. isolated from coastal sediment.</title>
        <authorList>
            <person name="Yu H."/>
        </authorList>
    </citation>
    <scope>NUCLEOTIDE SEQUENCE</scope>
    <source>
        <strain evidence="9">1062</strain>
    </source>
</reference>
<dbReference type="Proteomes" id="UP001139409">
    <property type="component" value="Unassembled WGS sequence"/>
</dbReference>
<feature type="transmembrane region" description="Helical" evidence="6">
    <location>
        <begin position="127"/>
        <end position="150"/>
    </location>
</feature>
<evidence type="ECO:0000256" key="2">
    <source>
        <dbReference type="ARBA" id="ARBA00022692"/>
    </source>
</evidence>
<keyword evidence="10" id="KW-1185">Reference proteome</keyword>
<dbReference type="InterPro" id="IPR024528">
    <property type="entry name" value="ThrE_2"/>
</dbReference>
<feature type="transmembrane region" description="Helical" evidence="6">
    <location>
        <begin position="329"/>
        <end position="349"/>
    </location>
</feature>
<evidence type="ECO:0000256" key="6">
    <source>
        <dbReference type="SAM" id="Phobius"/>
    </source>
</evidence>